<proteinExistence type="predicted"/>
<feature type="region of interest" description="Disordered" evidence="1">
    <location>
        <begin position="1"/>
        <end position="46"/>
    </location>
</feature>
<name>A0AAD6IVW8_DREDA</name>
<evidence type="ECO:0000313" key="3">
    <source>
        <dbReference type="Proteomes" id="UP001221413"/>
    </source>
</evidence>
<comment type="caution">
    <text evidence="2">The sequence shown here is derived from an EMBL/GenBank/DDBJ whole genome shotgun (WGS) entry which is preliminary data.</text>
</comment>
<reference evidence="2" key="1">
    <citation type="submission" date="2023-01" db="EMBL/GenBank/DDBJ databases">
        <title>The chitinases involved in constricting ring structure development in the nematode-trapping fungus Drechslerella dactyloides.</title>
        <authorList>
            <person name="Wang R."/>
            <person name="Zhang L."/>
            <person name="Tang P."/>
            <person name="Li S."/>
            <person name="Liang L."/>
        </authorList>
    </citation>
    <scope>NUCLEOTIDE SEQUENCE</scope>
    <source>
        <strain evidence="2">YMF1.00031</strain>
    </source>
</reference>
<dbReference type="Proteomes" id="UP001221413">
    <property type="component" value="Unassembled WGS sequence"/>
</dbReference>
<evidence type="ECO:0000256" key="1">
    <source>
        <dbReference type="SAM" id="MobiDB-lite"/>
    </source>
</evidence>
<organism evidence="2 3">
    <name type="scientific">Drechslerella dactyloides</name>
    <name type="common">Nematode-trapping fungus</name>
    <name type="synonym">Arthrobotrys dactyloides</name>
    <dbReference type="NCBI Taxonomy" id="74499"/>
    <lineage>
        <taxon>Eukaryota</taxon>
        <taxon>Fungi</taxon>
        <taxon>Dikarya</taxon>
        <taxon>Ascomycota</taxon>
        <taxon>Pezizomycotina</taxon>
        <taxon>Orbiliomycetes</taxon>
        <taxon>Orbiliales</taxon>
        <taxon>Orbiliaceae</taxon>
        <taxon>Drechslerella</taxon>
    </lineage>
</organism>
<evidence type="ECO:0000313" key="2">
    <source>
        <dbReference type="EMBL" id="KAJ6258570.1"/>
    </source>
</evidence>
<gene>
    <name evidence="2" type="ORF">Dda_6616</name>
</gene>
<dbReference type="EMBL" id="JAQGDS010000008">
    <property type="protein sequence ID" value="KAJ6258570.1"/>
    <property type="molecule type" value="Genomic_DNA"/>
</dbReference>
<keyword evidence="3" id="KW-1185">Reference proteome</keyword>
<accession>A0AAD6IVW8</accession>
<feature type="compositionally biased region" description="Polar residues" evidence="1">
    <location>
        <begin position="22"/>
        <end position="46"/>
    </location>
</feature>
<dbReference type="AlphaFoldDB" id="A0AAD6IVW8"/>
<protein>
    <submittedName>
        <fullName evidence="2">Uncharacterized protein</fullName>
    </submittedName>
</protein>
<feature type="compositionally biased region" description="Polar residues" evidence="1">
    <location>
        <begin position="1"/>
        <end position="13"/>
    </location>
</feature>
<sequence>MDGNQPANISGIQPSGGKNVANPATNRKSTVPSVDTQNVNSNEAQTSRNCDDVALFILRTLQMEHCFLQLLDGPELTSPTSYVRSS</sequence>